<evidence type="ECO:0000259" key="1">
    <source>
        <dbReference type="Pfam" id="PF00078"/>
    </source>
</evidence>
<organism evidence="2 3">
    <name type="scientific">Paramuricea clavata</name>
    <name type="common">Red gorgonian</name>
    <name type="synonym">Violescent sea-whip</name>
    <dbReference type="NCBI Taxonomy" id="317549"/>
    <lineage>
        <taxon>Eukaryota</taxon>
        <taxon>Metazoa</taxon>
        <taxon>Cnidaria</taxon>
        <taxon>Anthozoa</taxon>
        <taxon>Octocorallia</taxon>
        <taxon>Malacalcyonacea</taxon>
        <taxon>Plexauridae</taxon>
        <taxon>Paramuricea</taxon>
    </lineage>
</organism>
<protein>
    <recommendedName>
        <fullName evidence="1">Reverse transcriptase domain-containing protein</fullName>
    </recommendedName>
</protein>
<dbReference type="EMBL" id="CACRXK020002495">
    <property type="protein sequence ID" value="CAB3994585.1"/>
    <property type="molecule type" value="Genomic_DNA"/>
</dbReference>
<evidence type="ECO:0000313" key="2">
    <source>
        <dbReference type="EMBL" id="CAB3994585.1"/>
    </source>
</evidence>
<dbReference type="Proteomes" id="UP001152795">
    <property type="component" value="Unassembled WGS sequence"/>
</dbReference>
<dbReference type="PANTHER" id="PTHR47510">
    <property type="entry name" value="REVERSE TRANSCRIPTASE DOMAIN-CONTAINING PROTEIN"/>
    <property type="match status" value="1"/>
</dbReference>
<evidence type="ECO:0000313" key="3">
    <source>
        <dbReference type="Proteomes" id="UP001152795"/>
    </source>
</evidence>
<proteinExistence type="predicted"/>
<comment type="caution">
    <text evidence="2">The sequence shown here is derived from an EMBL/GenBank/DDBJ whole genome shotgun (WGS) entry which is preliminary data.</text>
</comment>
<dbReference type="InterPro" id="IPR000477">
    <property type="entry name" value="RT_dom"/>
</dbReference>
<gene>
    <name evidence="2" type="ORF">PACLA_8A000642</name>
</gene>
<dbReference type="OrthoDB" id="8197232at2759"/>
<name>A0A7D9HZF8_PARCT</name>
<accession>A0A7D9HZF8</accession>
<feature type="domain" description="Reverse transcriptase" evidence="1">
    <location>
        <begin position="298"/>
        <end position="390"/>
    </location>
</feature>
<dbReference type="Pfam" id="PF00078">
    <property type="entry name" value="RVT_1"/>
    <property type="match status" value="1"/>
</dbReference>
<dbReference type="PANTHER" id="PTHR47510:SF3">
    <property type="entry name" value="ENDO_EXONUCLEASE_PHOSPHATASE DOMAIN-CONTAINING PROTEIN"/>
    <property type="match status" value="1"/>
</dbReference>
<keyword evidence="3" id="KW-1185">Reference proteome</keyword>
<dbReference type="AlphaFoldDB" id="A0A7D9HZF8"/>
<sequence>MPEKINLSGVIHTGISDQPWEQIVLQSDTDSMWTLWKELFLEVLDKHVPIQHIRKKSSSIPWLTSEIKKLLFDRDKKKCRAMIIKLNANWDEYKASRNKVNIALRQAKADYYRNKIATQNNNPKEAWKTINRLLGRSFSDTSVNELKINDLVPYSKVLNLLNSLSKSKETGLDKISGKILKAAASFIASSLTYIFNHALISSHFPSEWKVARLLPLFKKGPRNLAENYSPISILPSISKLMERIMYDLLYEYLNENYLLSDHQFGVPLLYGITGNALSMNKSFLTDRKQKCQLGDVITSESRVTCGIPQGFILGSLLFLLYINDQPDCLRQVSPRLFADDTNLTAAGETIEEVELAMNNDLLRIKEWPLANKLSLNVAKTEFLLIGSHHKLNNLDSEPSVNIGHNIGVEIDEIYFGTNTLKM</sequence>
<reference evidence="2" key="1">
    <citation type="submission" date="2020-04" db="EMBL/GenBank/DDBJ databases">
        <authorList>
            <person name="Alioto T."/>
            <person name="Alioto T."/>
            <person name="Gomez Garrido J."/>
        </authorList>
    </citation>
    <scope>NUCLEOTIDE SEQUENCE</scope>
    <source>
        <strain evidence="2">A484AB</strain>
    </source>
</reference>